<feature type="compositionally biased region" description="Basic and acidic residues" evidence="1">
    <location>
        <begin position="282"/>
        <end position="306"/>
    </location>
</feature>
<keyword evidence="3" id="KW-1185">Reference proteome</keyword>
<evidence type="ECO:0000313" key="3">
    <source>
        <dbReference type="Proteomes" id="UP000285768"/>
    </source>
</evidence>
<evidence type="ECO:0000313" key="2">
    <source>
        <dbReference type="EMBL" id="QAB17507.1"/>
    </source>
</evidence>
<feature type="region of interest" description="Disordered" evidence="1">
    <location>
        <begin position="137"/>
        <end position="156"/>
    </location>
</feature>
<feature type="compositionally biased region" description="Low complexity" evidence="1">
    <location>
        <begin position="177"/>
        <end position="192"/>
    </location>
</feature>
<dbReference type="EMBL" id="CP035037">
    <property type="protein sequence ID" value="QAB17507.1"/>
    <property type="molecule type" value="Genomic_DNA"/>
</dbReference>
<reference evidence="2 3" key="1">
    <citation type="submission" date="2019-01" db="EMBL/GenBank/DDBJ databases">
        <title>Leucobacter muris sp. nov. isolated from the nose of a laboratory mouse.</title>
        <authorList>
            <person name="Benga L."/>
            <person name="Sproeer C."/>
            <person name="Schumann P."/>
            <person name="Verbarg S."/>
            <person name="Bunk B."/>
            <person name="Engelhardt E."/>
            <person name="Benten P.M."/>
            <person name="Sager M."/>
        </authorList>
    </citation>
    <scope>NUCLEOTIDE SEQUENCE [LARGE SCALE GENOMIC DNA]</scope>
    <source>
        <strain evidence="2 3">DSM 101948</strain>
    </source>
</reference>
<feature type="region of interest" description="Disordered" evidence="1">
    <location>
        <begin position="269"/>
        <end position="306"/>
    </location>
</feature>
<protein>
    <submittedName>
        <fullName evidence="2">Uncharacterized protein</fullName>
    </submittedName>
</protein>
<organism evidence="2 3">
    <name type="scientific">Leucobacter muris</name>
    <dbReference type="NCBI Taxonomy" id="1935379"/>
    <lineage>
        <taxon>Bacteria</taxon>
        <taxon>Bacillati</taxon>
        <taxon>Actinomycetota</taxon>
        <taxon>Actinomycetes</taxon>
        <taxon>Micrococcales</taxon>
        <taxon>Microbacteriaceae</taxon>
        <taxon>Leucobacter</taxon>
    </lineage>
</organism>
<sequence length="306" mass="34018">MTEEYDVARNYASIKTDIWGSVDWKQLPSGAQWLYFALLTHESLSRVGVAEWRPGRLAALAEGETAASIRRWAAKLEERRFVFVDNATEEILIRSFMKHDGLLQNPNLWPAIGAAFAGVYSPTLQRRIAHEVQKLRENNPAGFPKSKDPQSLVNPWSHPALQTMLDTAPLVEDHGAAEQPAASEPDAPSSAPGVSAAEVQRLFDEAYAAWPKKTEKKKSLAKFKLLAKKMDAASLVAEIKRFGAAYAATTERQFVPALVVWLNGERWTDELPGSLPAAPQRNARDEVPKWMRDDPDTEGGGHREPR</sequence>
<name>A0ABX5QEK1_9MICO</name>
<evidence type="ECO:0000256" key="1">
    <source>
        <dbReference type="SAM" id="MobiDB-lite"/>
    </source>
</evidence>
<gene>
    <name evidence="2" type="ORF">Leucomu_05840</name>
</gene>
<dbReference type="RefSeq" id="WP_128386635.1">
    <property type="nucleotide sequence ID" value="NZ_CP035037.1"/>
</dbReference>
<accession>A0ABX5QEK1</accession>
<proteinExistence type="predicted"/>
<dbReference type="Proteomes" id="UP000285768">
    <property type="component" value="Chromosome"/>
</dbReference>
<feature type="region of interest" description="Disordered" evidence="1">
    <location>
        <begin position="176"/>
        <end position="195"/>
    </location>
</feature>